<protein>
    <submittedName>
        <fullName evidence="2">DUF368 domain-containing protein</fullName>
    </submittedName>
</protein>
<dbReference type="EMBL" id="CP051180">
    <property type="protein sequence ID" value="QIZ76888.1"/>
    <property type="molecule type" value="Genomic_DNA"/>
</dbReference>
<dbReference type="KEGG" id="fes:HER31_08385"/>
<feature type="transmembrane region" description="Helical" evidence="1">
    <location>
        <begin position="69"/>
        <end position="91"/>
    </location>
</feature>
<keyword evidence="1" id="KW-0812">Transmembrane</keyword>
<keyword evidence="1" id="KW-0472">Membrane</keyword>
<accession>A0A6H1UDH1</accession>
<keyword evidence="1" id="KW-1133">Transmembrane helix</keyword>
<feature type="transmembrane region" description="Helical" evidence="1">
    <location>
        <begin position="152"/>
        <end position="182"/>
    </location>
</feature>
<gene>
    <name evidence="2" type="ORF">HER31_08385</name>
</gene>
<feature type="transmembrane region" description="Helical" evidence="1">
    <location>
        <begin position="97"/>
        <end position="114"/>
    </location>
</feature>
<evidence type="ECO:0000313" key="2">
    <source>
        <dbReference type="EMBL" id="QIZ76888.1"/>
    </source>
</evidence>
<feature type="transmembrane region" description="Helical" evidence="1">
    <location>
        <begin position="12"/>
        <end position="35"/>
    </location>
</feature>
<evidence type="ECO:0000256" key="1">
    <source>
        <dbReference type="SAM" id="Phobius"/>
    </source>
</evidence>
<keyword evidence="3" id="KW-1185">Reference proteome</keyword>
<dbReference type="RefSeq" id="WP_168660149.1">
    <property type="nucleotide sequence ID" value="NZ_CP051180.1"/>
</dbReference>
<feature type="transmembrane region" description="Helical" evidence="1">
    <location>
        <begin position="225"/>
        <end position="242"/>
    </location>
</feature>
<dbReference type="Pfam" id="PF04018">
    <property type="entry name" value="VCA0040-like"/>
    <property type="match status" value="1"/>
</dbReference>
<feature type="transmembrane region" description="Helical" evidence="1">
    <location>
        <begin position="126"/>
        <end position="146"/>
    </location>
</feature>
<organism evidence="2 3">
    <name type="scientific">Ferrimonas lipolytica</name>
    <dbReference type="NCBI Taxonomy" id="2724191"/>
    <lineage>
        <taxon>Bacteria</taxon>
        <taxon>Pseudomonadati</taxon>
        <taxon>Pseudomonadota</taxon>
        <taxon>Gammaproteobacteria</taxon>
        <taxon>Alteromonadales</taxon>
        <taxon>Ferrimonadaceae</taxon>
        <taxon>Ferrimonas</taxon>
    </lineage>
</organism>
<dbReference type="InterPro" id="IPR007163">
    <property type="entry name" value="VCA0040-like"/>
</dbReference>
<dbReference type="AlphaFoldDB" id="A0A6H1UDH1"/>
<feature type="transmembrane region" description="Helical" evidence="1">
    <location>
        <begin position="194"/>
        <end position="219"/>
    </location>
</feature>
<feature type="transmembrane region" description="Helical" evidence="1">
    <location>
        <begin position="281"/>
        <end position="298"/>
    </location>
</feature>
<proteinExistence type="predicted"/>
<dbReference type="Proteomes" id="UP000501602">
    <property type="component" value="Chromosome"/>
</dbReference>
<dbReference type="PANTHER" id="PTHR37308">
    <property type="entry name" value="INTEGRAL MEMBRANE PROTEIN"/>
    <property type="match status" value="1"/>
</dbReference>
<reference evidence="2 3" key="1">
    <citation type="submission" date="2020-04" db="EMBL/GenBank/DDBJ databases">
        <title>Ferrimonas sp. S7 isolated from sea water.</title>
        <authorList>
            <person name="Bae S.S."/>
            <person name="Baek K."/>
        </authorList>
    </citation>
    <scope>NUCLEOTIDE SEQUENCE [LARGE SCALE GENOMIC DNA]</scope>
    <source>
        <strain evidence="2 3">S7</strain>
    </source>
</reference>
<name>A0A6H1UDH1_9GAMM</name>
<dbReference type="PANTHER" id="PTHR37308:SF1">
    <property type="entry name" value="POLYPRENYL-PHOSPHATE TRANSPORTER"/>
    <property type="match status" value="1"/>
</dbReference>
<sequence>MQIDFRTFLKGVAMGAADVVPGVSGGTIAFISGIYDRLLESIRRINPSLIGRLKQEGVVAAWQHINGTFLLTLLTGIVTSIASLARVISYLLENHPIPVWSFFFGLIVISIVHIGKQVGGAKPANIIAATVGFGFAYLITAANPLALDPTPVNIVLAGMVAICAMILPGISGSFILLLLGLYVPIIGAIKAAEFSIIAMFLAGAVMGLLTFSHVLSFLLTRFRTVTLSFLCGLMIGTLNKVWPWKQTLTTRINSKGVEVPLTEQSLTPWQFIEVTGSDPQIIIAIMCALAGFGLVWGLERFASQD</sequence>
<evidence type="ECO:0000313" key="3">
    <source>
        <dbReference type="Proteomes" id="UP000501602"/>
    </source>
</evidence>